<comment type="caution">
    <text evidence="2">The sequence shown here is derived from an EMBL/GenBank/DDBJ whole genome shotgun (WGS) entry which is preliminary data.</text>
</comment>
<keyword evidence="3" id="KW-1185">Reference proteome</keyword>
<dbReference type="AlphaFoldDB" id="A0A9W4T536"/>
<evidence type="ECO:0000256" key="1">
    <source>
        <dbReference type="SAM" id="MobiDB-lite"/>
    </source>
</evidence>
<proteinExistence type="predicted"/>
<reference evidence="2" key="1">
    <citation type="submission" date="2022-08" db="EMBL/GenBank/DDBJ databases">
        <authorList>
            <person name="Kallberg Y."/>
            <person name="Tangrot J."/>
            <person name="Rosling A."/>
        </authorList>
    </citation>
    <scope>NUCLEOTIDE SEQUENCE</scope>
    <source>
        <strain evidence="2">Wild A</strain>
    </source>
</reference>
<feature type="region of interest" description="Disordered" evidence="1">
    <location>
        <begin position="1"/>
        <end position="44"/>
    </location>
</feature>
<accession>A0A9W4T536</accession>
<organism evidence="2 3">
    <name type="scientific">Funneliformis geosporum</name>
    <dbReference type="NCBI Taxonomy" id="1117311"/>
    <lineage>
        <taxon>Eukaryota</taxon>
        <taxon>Fungi</taxon>
        <taxon>Fungi incertae sedis</taxon>
        <taxon>Mucoromycota</taxon>
        <taxon>Glomeromycotina</taxon>
        <taxon>Glomeromycetes</taxon>
        <taxon>Glomerales</taxon>
        <taxon>Glomeraceae</taxon>
        <taxon>Funneliformis</taxon>
    </lineage>
</organism>
<feature type="non-terminal residue" evidence="2">
    <location>
        <position position="92"/>
    </location>
</feature>
<name>A0A9W4T536_9GLOM</name>
<evidence type="ECO:0000313" key="3">
    <source>
        <dbReference type="Proteomes" id="UP001153678"/>
    </source>
</evidence>
<dbReference type="EMBL" id="CAMKVN010008978">
    <property type="protein sequence ID" value="CAI2193043.1"/>
    <property type="molecule type" value="Genomic_DNA"/>
</dbReference>
<dbReference type="Proteomes" id="UP001153678">
    <property type="component" value="Unassembled WGS sequence"/>
</dbReference>
<evidence type="ECO:0000313" key="2">
    <source>
        <dbReference type="EMBL" id="CAI2193043.1"/>
    </source>
</evidence>
<gene>
    <name evidence="2" type="ORF">FWILDA_LOCUS15879</name>
</gene>
<protein>
    <submittedName>
        <fullName evidence="2">4527_t:CDS:1</fullName>
    </submittedName>
</protein>
<sequence>MSKASAVPTSDDTVISVPTENPTNQDMDATSDTSTQEGNASETPLVLPDDLQRIHDKLSTSSRLFYNKLSNEDRFEYLTSVRDVLRDETRIY</sequence>
<feature type="compositionally biased region" description="Polar residues" evidence="1">
    <location>
        <begin position="7"/>
        <end position="42"/>
    </location>
</feature>